<keyword evidence="12" id="KW-1185">Reference proteome</keyword>
<accession>U3GUE7</accession>
<dbReference type="CDD" id="cd03214">
    <property type="entry name" value="ABC_Iron-Siderophores_B12_Hemin"/>
    <property type="match status" value="1"/>
</dbReference>
<evidence type="ECO:0000256" key="9">
    <source>
        <dbReference type="ARBA" id="ARBA00023136"/>
    </source>
</evidence>
<dbReference type="eggNOG" id="COG1120">
    <property type="taxonomic scope" value="Bacteria"/>
</dbReference>
<dbReference type="Gene3D" id="3.40.50.300">
    <property type="entry name" value="P-loop containing nucleotide triphosphate hydrolases"/>
    <property type="match status" value="1"/>
</dbReference>
<dbReference type="GO" id="GO:0006826">
    <property type="term" value="P:iron ion transport"/>
    <property type="evidence" value="ECO:0007669"/>
    <property type="project" value="UniProtKB-KW"/>
</dbReference>
<evidence type="ECO:0000256" key="3">
    <source>
        <dbReference type="ARBA" id="ARBA00022475"/>
    </source>
</evidence>
<dbReference type="InterPro" id="IPR051535">
    <property type="entry name" value="Siderophore_ABC-ATPase"/>
</dbReference>
<keyword evidence="9" id="KW-0472">Membrane</keyword>
<organism evidence="11 12">
    <name type="scientific">Corynebacterium argentoratense DSM 44202</name>
    <dbReference type="NCBI Taxonomy" id="1348662"/>
    <lineage>
        <taxon>Bacteria</taxon>
        <taxon>Bacillati</taxon>
        <taxon>Actinomycetota</taxon>
        <taxon>Actinomycetes</taxon>
        <taxon>Mycobacteriales</taxon>
        <taxon>Corynebacteriaceae</taxon>
        <taxon>Corynebacterium</taxon>
    </lineage>
</organism>
<name>U3GUE7_9CORY</name>
<dbReference type="KEGG" id="caz:CARG_04805"/>
<dbReference type="GeneID" id="78249747"/>
<dbReference type="InterPro" id="IPR027417">
    <property type="entry name" value="P-loop_NTPase"/>
</dbReference>
<keyword evidence="2" id="KW-0813">Transport</keyword>
<dbReference type="FunFam" id="3.40.50.300:FF:000134">
    <property type="entry name" value="Iron-enterobactin ABC transporter ATP-binding protein"/>
    <property type="match status" value="1"/>
</dbReference>
<reference evidence="11 12" key="1">
    <citation type="journal article" date="2013" name="Genome Announc.">
        <title>Whole-Genome Sequence of the Clinical Strain Corynebacterium argentoratense DSM 44202, Isolated from a Human Throat Specimen.</title>
        <authorList>
            <person name="Bomholt C."/>
            <person name="Glaub A."/>
            <person name="Gravermann K."/>
            <person name="Albersmeier A."/>
            <person name="Brinkrolf K."/>
            <person name="Ruckert C."/>
            <person name="Tauch A."/>
        </authorList>
    </citation>
    <scope>NUCLEOTIDE SEQUENCE [LARGE SCALE GENOMIC DNA]</scope>
    <source>
        <strain evidence="11">DSM 44202</strain>
    </source>
</reference>
<evidence type="ECO:0000256" key="7">
    <source>
        <dbReference type="ARBA" id="ARBA00023004"/>
    </source>
</evidence>
<dbReference type="GO" id="GO:0005524">
    <property type="term" value="F:ATP binding"/>
    <property type="evidence" value="ECO:0007669"/>
    <property type="project" value="UniProtKB-KW"/>
</dbReference>
<keyword evidence="4" id="KW-0410">Iron transport</keyword>
<evidence type="ECO:0000259" key="10">
    <source>
        <dbReference type="PROSITE" id="PS50893"/>
    </source>
</evidence>
<dbReference type="RefSeq" id="WP_020976252.1">
    <property type="nucleotide sequence ID" value="NC_022198.1"/>
</dbReference>
<dbReference type="Proteomes" id="UP000016943">
    <property type="component" value="Chromosome"/>
</dbReference>
<dbReference type="InterPro" id="IPR003439">
    <property type="entry name" value="ABC_transporter-like_ATP-bd"/>
</dbReference>
<dbReference type="PATRIC" id="fig|1348662.3.peg.944"/>
<dbReference type="OrthoDB" id="3579586at2"/>
<dbReference type="AlphaFoldDB" id="U3GUE7"/>
<proteinExistence type="predicted"/>
<dbReference type="HOGENOM" id="CLU_000604_1_11_11"/>
<sequence length="267" mass="29087">MTNTTVGLRAEDVRLAYGERVVIDGVSVAIPQGAFTVIIGPNACGKSTLLRALARLLPPERGRVLLDGRDIHSLSTKVVARRVGFLPQQQTAPGDLRVRDLVMSGRFPHQSFFSRISNDDVACVQRAMELTGVLDLQERKVEELSGGQRQRAWLATAIAQDTEILLLDEPTTYLDLVHQLEVLRLCASIQKEGRTVVAVLHDLNLAARCADHVIVMSAGEVIGQGTPREVYTEQMLERAFGLDCRIIDDPETGTPLVIPAASTTATS</sequence>
<evidence type="ECO:0000313" key="12">
    <source>
        <dbReference type="Proteomes" id="UP000016943"/>
    </source>
</evidence>
<dbReference type="EMBL" id="CP006365">
    <property type="protein sequence ID" value="AGU15100.1"/>
    <property type="molecule type" value="Genomic_DNA"/>
</dbReference>
<dbReference type="PROSITE" id="PS50893">
    <property type="entry name" value="ABC_TRANSPORTER_2"/>
    <property type="match status" value="1"/>
</dbReference>
<dbReference type="GO" id="GO:0016887">
    <property type="term" value="F:ATP hydrolysis activity"/>
    <property type="evidence" value="ECO:0007669"/>
    <property type="project" value="InterPro"/>
</dbReference>
<feature type="domain" description="ABC transporter" evidence="10">
    <location>
        <begin position="8"/>
        <end position="243"/>
    </location>
</feature>
<gene>
    <name evidence="11" type="ORF">CARG_04805</name>
</gene>
<evidence type="ECO:0000256" key="6">
    <source>
        <dbReference type="ARBA" id="ARBA00022840"/>
    </source>
</evidence>
<evidence type="ECO:0000256" key="1">
    <source>
        <dbReference type="ARBA" id="ARBA00004202"/>
    </source>
</evidence>
<evidence type="ECO:0000256" key="8">
    <source>
        <dbReference type="ARBA" id="ARBA00023065"/>
    </source>
</evidence>
<dbReference type="InterPro" id="IPR017871">
    <property type="entry name" value="ABC_transporter-like_CS"/>
</dbReference>
<dbReference type="GO" id="GO:0005886">
    <property type="term" value="C:plasma membrane"/>
    <property type="evidence" value="ECO:0007669"/>
    <property type="project" value="UniProtKB-SubCell"/>
</dbReference>
<dbReference type="STRING" id="1348662.CARG_04805"/>
<comment type="subcellular location">
    <subcellularLocation>
        <location evidence="1">Cell membrane</location>
        <topology evidence="1">Peripheral membrane protein</topology>
    </subcellularLocation>
</comment>
<keyword evidence="6" id="KW-0067">ATP-binding</keyword>
<keyword evidence="7" id="KW-0408">Iron</keyword>
<evidence type="ECO:0000256" key="2">
    <source>
        <dbReference type="ARBA" id="ARBA00022448"/>
    </source>
</evidence>
<dbReference type="InterPro" id="IPR003593">
    <property type="entry name" value="AAA+_ATPase"/>
</dbReference>
<keyword evidence="3" id="KW-1003">Cell membrane</keyword>
<evidence type="ECO:0000256" key="4">
    <source>
        <dbReference type="ARBA" id="ARBA00022496"/>
    </source>
</evidence>
<dbReference type="PANTHER" id="PTHR42771:SF2">
    <property type="entry name" value="IRON(3+)-HYDROXAMATE IMPORT ATP-BINDING PROTEIN FHUC"/>
    <property type="match status" value="1"/>
</dbReference>
<dbReference type="SUPFAM" id="SSF52540">
    <property type="entry name" value="P-loop containing nucleoside triphosphate hydrolases"/>
    <property type="match status" value="1"/>
</dbReference>
<keyword evidence="8" id="KW-0406">Ion transport</keyword>
<evidence type="ECO:0000313" key="11">
    <source>
        <dbReference type="EMBL" id="AGU15100.1"/>
    </source>
</evidence>
<dbReference type="PANTHER" id="PTHR42771">
    <property type="entry name" value="IRON(3+)-HYDROXAMATE IMPORT ATP-BINDING PROTEIN FHUC"/>
    <property type="match status" value="1"/>
</dbReference>
<protein>
    <recommendedName>
        <fullName evidence="10">ABC transporter domain-containing protein</fullName>
    </recommendedName>
</protein>
<dbReference type="Pfam" id="PF00005">
    <property type="entry name" value="ABC_tran"/>
    <property type="match status" value="1"/>
</dbReference>
<evidence type="ECO:0000256" key="5">
    <source>
        <dbReference type="ARBA" id="ARBA00022741"/>
    </source>
</evidence>
<dbReference type="PROSITE" id="PS00211">
    <property type="entry name" value="ABC_TRANSPORTER_1"/>
    <property type="match status" value="1"/>
</dbReference>
<keyword evidence="5" id="KW-0547">Nucleotide-binding</keyword>
<dbReference type="SMART" id="SM00382">
    <property type="entry name" value="AAA"/>
    <property type="match status" value="1"/>
</dbReference>